<evidence type="ECO:0000313" key="3">
    <source>
        <dbReference type="Proteomes" id="UP000238937"/>
    </source>
</evidence>
<feature type="transmembrane region" description="Helical" evidence="1">
    <location>
        <begin position="86"/>
        <end position="104"/>
    </location>
</feature>
<dbReference type="OrthoDB" id="571186at2"/>
<name>A0A2T1FPA1_9CYAN</name>
<gene>
    <name evidence="2" type="ORF">C7B77_24610</name>
</gene>
<reference evidence="2 3" key="1">
    <citation type="submission" date="2018-03" db="EMBL/GenBank/DDBJ databases">
        <title>The ancient ancestry and fast evolution of plastids.</title>
        <authorList>
            <person name="Moore K.R."/>
            <person name="Magnabosco C."/>
            <person name="Momper L."/>
            <person name="Gold D.A."/>
            <person name="Bosak T."/>
            <person name="Fournier G.P."/>
        </authorList>
    </citation>
    <scope>NUCLEOTIDE SEQUENCE [LARGE SCALE GENOMIC DNA]</scope>
    <source>
        <strain evidence="2 3">CCALA 037</strain>
    </source>
</reference>
<keyword evidence="3" id="KW-1185">Reference proteome</keyword>
<evidence type="ECO:0000313" key="2">
    <source>
        <dbReference type="EMBL" id="PSB46795.1"/>
    </source>
</evidence>
<dbReference type="AlphaFoldDB" id="A0A2T1FPA1"/>
<organism evidence="2 3">
    <name type="scientific">Chamaesiphon polymorphus CCALA 037</name>
    <dbReference type="NCBI Taxonomy" id="2107692"/>
    <lineage>
        <taxon>Bacteria</taxon>
        <taxon>Bacillati</taxon>
        <taxon>Cyanobacteriota</taxon>
        <taxon>Cyanophyceae</taxon>
        <taxon>Gomontiellales</taxon>
        <taxon>Chamaesiphonaceae</taxon>
        <taxon>Chamaesiphon</taxon>
    </lineage>
</organism>
<dbReference type="RefSeq" id="WP_106311136.1">
    <property type="nucleotide sequence ID" value="NZ_PVWO01000471.1"/>
</dbReference>
<dbReference type="Proteomes" id="UP000238937">
    <property type="component" value="Unassembled WGS sequence"/>
</dbReference>
<evidence type="ECO:0000256" key="1">
    <source>
        <dbReference type="SAM" id="Phobius"/>
    </source>
</evidence>
<sequence>MNLIQDKLNDLWILFIRQVSAQIGFRVTDTEPNKLILEADSSIPARGTGLWLILLILMPFYSDLLVDPNDPGIFNGYDFYNHSGSIPWRICLALPGLWVFFVYGKFTRCVFDKNNNTFVLTQKVKLLPQKTEGDLQGIAAIDIFPIEKPSWMIFGKETFTHIQVNLIQHSGEIVSFIFMERKSEIDNVVRKYRNMLCEFLNLPA</sequence>
<accession>A0A2T1FPA1</accession>
<dbReference type="EMBL" id="PVWO01000471">
    <property type="protein sequence ID" value="PSB46795.1"/>
    <property type="molecule type" value="Genomic_DNA"/>
</dbReference>
<protein>
    <recommendedName>
        <fullName evidence="4">DUF304 domain-containing protein</fullName>
    </recommendedName>
</protein>
<keyword evidence="1" id="KW-0472">Membrane</keyword>
<proteinExistence type="predicted"/>
<keyword evidence="1" id="KW-0812">Transmembrane</keyword>
<feature type="transmembrane region" description="Helical" evidence="1">
    <location>
        <begin position="49"/>
        <end position="66"/>
    </location>
</feature>
<evidence type="ECO:0008006" key="4">
    <source>
        <dbReference type="Google" id="ProtNLM"/>
    </source>
</evidence>
<keyword evidence="1" id="KW-1133">Transmembrane helix</keyword>
<comment type="caution">
    <text evidence="2">The sequence shown here is derived from an EMBL/GenBank/DDBJ whole genome shotgun (WGS) entry which is preliminary data.</text>
</comment>